<keyword evidence="11" id="KW-0456">Lyase</keyword>
<evidence type="ECO:0000259" key="15">
    <source>
        <dbReference type="PROSITE" id="PS51066"/>
    </source>
</evidence>
<keyword evidence="13" id="KW-0326">Glycosidase</keyword>
<evidence type="ECO:0000256" key="6">
    <source>
        <dbReference type="ARBA" id="ARBA00022771"/>
    </source>
</evidence>
<proteinExistence type="inferred from homology"/>
<dbReference type="SMART" id="SM01232">
    <property type="entry name" value="H2TH"/>
    <property type="match status" value="1"/>
</dbReference>
<dbReference type="AlphaFoldDB" id="A0A9D5K7W3"/>
<evidence type="ECO:0000313" key="18">
    <source>
        <dbReference type="Proteomes" id="UP000630660"/>
    </source>
</evidence>
<keyword evidence="9" id="KW-0238">DNA-binding</keyword>
<dbReference type="PROSITE" id="PS51066">
    <property type="entry name" value="ZF_FPG_2"/>
    <property type="match status" value="1"/>
</dbReference>
<gene>
    <name evidence="17" type="ORF">GF359_01855</name>
</gene>
<evidence type="ECO:0000256" key="2">
    <source>
        <dbReference type="ARBA" id="ARBA00001947"/>
    </source>
</evidence>
<reference evidence="17" key="1">
    <citation type="submission" date="2019-11" db="EMBL/GenBank/DDBJ databases">
        <title>Microbial mats filling the niche in hypersaline microbial mats.</title>
        <authorList>
            <person name="Wong H.L."/>
            <person name="Macleod F.I."/>
            <person name="White R.A. III"/>
            <person name="Burns B.P."/>
        </authorList>
    </citation>
    <scope>NUCLEOTIDE SEQUENCE</scope>
    <source>
        <strain evidence="17">Bin_327</strain>
    </source>
</reference>
<evidence type="ECO:0000256" key="8">
    <source>
        <dbReference type="ARBA" id="ARBA00022833"/>
    </source>
</evidence>
<evidence type="ECO:0000256" key="5">
    <source>
        <dbReference type="ARBA" id="ARBA00022763"/>
    </source>
</evidence>
<dbReference type="GO" id="GO:0006284">
    <property type="term" value="P:base-excision repair"/>
    <property type="evidence" value="ECO:0007669"/>
    <property type="project" value="InterPro"/>
</dbReference>
<evidence type="ECO:0000313" key="17">
    <source>
        <dbReference type="EMBL" id="MBD3363938.1"/>
    </source>
</evidence>
<dbReference type="Gene3D" id="1.10.8.50">
    <property type="match status" value="1"/>
</dbReference>
<evidence type="ECO:0000256" key="14">
    <source>
        <dbReference type="PROSITE-ProRule" id="PRU00391"/>
    </source>
</evidence>
<dbReference type="PANTHER" id="PTHR22993">
    <property type="entry name" value="FORMAMIDOPYRIMIDINE-DNA GLYCOSYLASE"/>
    <property type="match status" value="1"/>
</dbReference>
<keyword evidence="10" id="KW-0234">DNA repair</keyword>
<comment type="catalytic activity">
    <reaction evidence="1">
        <text>Hydrolysis of DNA containing ring-opened 7-methylguanine residues, releasing 2,6-diamino-4-hydroxy-5-(N-methyl)formamidopyrimidine.</text>
        <dbReference type="EC" id="3.2.2.23"/>
    </reaction>
</comment>
<dbReference type="Pfam" id="PF06827">
    <property type="entry name" value="zf-FPG_IleRS"/>
    <property type="match status" value="1"/>
</dbReference>
<name>A0A9D5K7W3_UNCW3</name>
<evidence type="ECO:0000256" key="13">
    <source>
        <dbReference type="ARBA" id="ARBA00023295"/>
    </source>
</evidence>
<dbReference type="Pfam" id="PF06831">
    <property type="entry name" value="H2TH"/>
    <property type="match status" value="1"/>
</dbReference>
<dbReference type="PROSITE" id="PS51068">
    <property type="entry name" value="FPG_CAT"/>
    <property type="match status" value="1"/>
</dbReference>
<organism evidence="17 18">
    <name type="scientific">candidate division WOR-3 bacterium</name>
    <dbReference type="NCBI Taxonomy" id="2052148"/>
    <lineage>
        <taxon>Bacteria</taxon>
        <taxon>Bacteria division WOR-3</taxon>
    </lineage>
</organism>
<dbReference type="InterPro" id="IPR000214">
    <property type="entry name" value="Znf_DNA_glyclase/AP_lyase"/>
</dbReference>
<keyword evidence="8" id="KW-0862">Zinc</keyword>
<keyword evidence="5" id="KW-0227">DNA damage</keyword>
<evidence type="ECO:0000256" key="12">
    <source>
        <dbReference type="ARBA" id="ARBA00023268"/>
    </source>
</evidence>
<keyword evidence="12" id="KW-0511">Multifunctional enzyme</keyword>
<dbReference type="InterPro" id="IPR010979">
    <property type="entry name" value="Ribosomal_uS13-like_H2TH"/>
</dbReference>
<keyword evidence="7" id="KW-0378">Hydrolase</keyword>
<comment type="cofactor">
    <cofactor evidence="2">
        <name>Zn(2+)</name>
        <dbReference type="ChEBI" id="CHEBI:29105"/>
    </cofactor>
</comment>
<feature type="domain" description="FPG-type" evidence="15">
    <location>
        <begin position="234"/>
        <end position="280"/>
    </location>
</feature>
<feature type="domain" description="Formamidopyrimidine-DNA glycosylase catalytic" evidence="16">
    <location>
        <begin position="3"/>
        <end position="109"/>
    </location>
</feature>
<keyword evidence="6 14" id="KW-0863">Zinc-finger</keyword>
<accession>A0A9D5K7W3</accession>
<dbReference type="GO" id="GO:0003906">
    <property type="term" value="F:DNA-(apurinic or apyrimidinic site) endonuclease activity"/>
    <property type="evidence" value="ECO:0007669"/>
    <property type="project" value="InterPro"/>
</dbReference>
<keyword evidence="4" id="KW-0479">Metal-binding</keyword>
<evidence type="ECO:0000259" key="16">
    <source>
        <dbReference type="PROSITE" id="PS51068"/>
    </source>
</evidence>
<evidence type="ECO:0000256" key="10">
    <source>
        <dbReference type="ARBA" id="ARBA00023204"/>
    </source>
</evidence>
<evidence type="ECO:0008006" key="19">
    <source>
        <dbReference type="Google" id="ProtNLM"/>
    </source>
</evidence>
<evidence type="ECO:0000256" key="7">
    <source>
        <dbReference type="ARBA" id="ARBA00022801"/>
    </source>
</evidence>
<comment type="similarity">
    <text evidence="3">Belongs to the FPG family.</text>
</comment>
<evidence type="ECO:0000256" key="11">
    <source>
        <dbReference type="ARBA" id="ARBA00023239"/>
    </source>
</evidence>
<dbReference type="SUPFAM" id="SSF46946">
    <property type="entry name" value="S13-like H2TH domain"/>
    <property type="match status" value="1"/>
</dbReference>
<comment type="caution">
    <text evidence="17">The sequence shown here is derived from an EMBL/GenBank/DDBJ whole genome shotgun (WGS) entry which is preliminary data.</text>
</comment>
<evidence type="ECO:0000256" key="4">
    <source>
        <dbReference type="ARBA" id="ARBA00022723"/>
    </source>
</evidence>
<dbReference type="InterPro" id="IPR015886">
    <property type="entry name" value="H2TH_FPG"/>
</dbReference>
<dbReference type="GO" id="GO:0003684">
    <property type="term" value="F:damaged DNA binding"/>
    <property type="evidence" value="ECO:0007669"/>
    <property type="project" value="InterPro"/>
</dbReference>
<dbReference type="GO" id="GO:0034039">
    <property type="term" value="F:8-oxo-7,8-dihydroguanine DNA N-glycosylase activity"/>
    <property type="evidence" value="ECO:0007669"/>
    <property type="project" value="TreeGrafter"/>
</dbReference>
<dbReference type="GO" id="GO:0016829">
    <property type="term" value="F:lyase activity"/>
    <property type="evidence" value="ECO:0007669"/>
    <property type="project" value="UniProtKB-KW"/>
</dbReference>
<dbReference type="Pfam" id="PF01149">
    <property type="entry name" value="Fapy_DNA_glyco"/>
    <property type="match status" value="1"/>
</dbReference>
<evidence type="ECO:0000256" key="9">
    <source>
        <dbReference type="ARBA" id="ARBA00023125"/>
    </source>
</evidence>
<dbReference type="Gene3D" id="3.20.190.10">
    <property type="entry name" value="MutM-like, N-terminal"/>
    <property type="match status" value="1"/>
</dbReference>
<dbReference type="SUPFAM" id="SSF81624">
    <property type="entry name" value="N-terminal domain of MutM-like DNA repair proteins"/>
    <property type="match status" value="1"/>
</dbReference>
<dbReference type="GO" id="GO:0008270">
    <property type="term" value="F:zinc ion binding"/>
    <property type="evidence" value="ECO:0007669"/>
    <property type="project" value="UniProtKB-KW"/>
</dbReference>
<sequence>MALELPEAQTISSQMDKEIRGKTIKRAWINEKESAKQLKSGMINLAPAEFEKTLSGRKISSVKSYGKIIYVELGEGLNFIIAFETNGKVLYHEDESSIPEKWNTRFDFADGSAITVRMTGWGGASVFTDTQIRNHKYISKAYGSPLSKDFTFNAFNQMLEKKAGKQIKPVLIQQGELISGIGNAYLQDILFKTKIHPKRKIRDISQPERKTLHVAIKKILSEALKLGGREIHTDIYNNPGRYRLLVGKHMEAEPCPECGTKIEKITAAGSASYVCPKCQK</sequence>
<dbReference type="Proteomes" id="UP000630660">
    <property type="component" value="Unassembled WGS sequence"/>
</dbReference>
<dbReference type="InterPro" id="IPR010663">
    <property type="entry name" value="Znf_FPG/IleRS"/>
</dbReference>
<dbReference type="PANTHER" id="PTHR22993:SF9">
    <property type="entry name" value="FORMAMIDOPYRIMIDINE-DNA GLYCOSYLASE"/>
    <property type="match status" value="1"/>
</dbReference>
<dbReference type="InterPro" id="IPR012319">
    <property type="entry name" value="FPG_cat"/>
</dbReference>
<evidence type="ECO:0000256" key="3">
    <source>
        <dbReference type="ARBA" id="ARBA00009409"/>
    </source>
</evidence>
<dbReference type="SUPFAM" id="SSF57716">
    <property type="entry name" value="Glucocorticoid receptor-like (DNA-binding domain)"/>
    <property type="match status" value="1"/>
</dbReference>
<evidence type="ECO:0000256" key="1">
    <source>
        <dbReference type="ARBA" id="ARBA00001668"/>
    </source>
</evidence>
<dbReference type="InterPro" id="IPR035937">
    <property type="entry name" value="FPG_N"/>
</dbReference>
<protein>
    <recommendedName>
        <fullName evidence="19">DNA-(apurinic or apyrimidinic site) lyase</fullName>
    </recommendedName>
</protein>
<dbReference type="EMBL" id="WJKJ01000056">
    <property type="protein sequence ID" value="MBD3363938.1"/>
    <property type="molecule type" value="Genomic_DNA"/>
</dbReference>